<reference evidence="2" key="1">
    <citation type="journal article" date="2019" name="Int. J. Syst. Evol. Microbiol.">
        <title>The Global Catalogue of Microorganisms (GCM) 10K type strain sequencing project: providing services to taxonomists for standard genome sequencing and annotation.</title>
        <authorList>
            <consortium name="The Broad Institute Genomics Platform"/>
            <consortium name="The Broad Institute Genome Sequencing Center for Infectious Disease"/>
            <person name="Wu L."/>
            <person name="Ma J."/>
        </authorList>
    </citation>
    <scope>NUCLEOTIDE SEQUENCE [LARGE SCALE GENOMIC DNA]</scope>
    <source>
        <strain evidence="2">JCM 18054</strain>
    </source>
</reference>
<evidence type="ECO:0008006" key="3">
    <source>
        <dbReference type="Google" id="ProtNLM"/>
    </source>
</evidence>
<proteinExistence type="predicted"/>
<dbReference type="Proteomes" id="UP001500192">
    <property type="component" value="Unassembled WGS sequence"/>
</dbReference>
<evidence type="ECO:0000313" key="2">
    <source>
        <dbReference type="Proteomes" id="UP001500192"/>
    </source>
</evidence>
<keyword evidence="2" id="KW-1185">Reference proteome</keyword>
<name>A0ABP9QG02_9PSEU</name>
<sequence>MTRFADHAAHVREGVLRTMATPARYLTVKAFCDLMGISRRTFQEWRAKQTAPKCLKLPNGELRISIAEYDRWVSRLEEAA</sequence>
<dbReference type="InterPro" id="IPR009061">
    <property type="entry name" value="DNA-bd_dom_put_sf"/>
</dbReference>
<gene>
    <name evidence="1" type="ORF">GCM10023214_26370</name>
</gene>
<accession>A0ABP9QG02</accession>
<dbReference type="RefSeq" id="WP_346053816.1">
    <property type="nucleotide sequence ID" value="NZ_BAABIB010000058.1"/>
</dbReference>
<protein>
    <recommendedName>
        <fullName evidence="3">Helix-turn-helix domain-containing protein</fullName>
    </recommendedName>
</protein>
<dbReference type="EMBL" id="BAABIB010000058">
    <property type="protein sequence ID" value="GAA5161316.1"/>
    <property type="molecule type" value="Genomic_DNA"/>
</dbReference>
<organism evidence="1 2">
    <name type="scientific">Amycolatopsis dongchuanensis</name>
    <dbReference type="NCBI Taxonomy" id="1070866"/>
    <lineage>
        <taxon>Bacteria</taxon>
        <taxon>Bacillati</taxon>
        <taxon>Actinomycetota</taxon>
        <taxon>Actinomycetes</taxon>
        <taxon>Pseudonocardiales</taxon>
        <taxon>Pseudonocardiaceae</taxon>
        <taxon>Amycolatopsis</taxon>
    </lineage>
</organism>
<comment type="caution">
    <text evidence="1">The sequence shown here is derived from an EMBL/GenBank/DDBJ whole genome shotgun (WGS) entry which is preliminary data.</text>
</comment>
<dbReference type="SUPFAM" id="SSF46955">
    <property type="entry name" value="Putative DNA-binding domain"/>
    <property type="match status" value="1"/>
</dbReference>
<evidence type="ECO:0000313" key="1">
    <source>
        <dbReference type="EMBL" id="GAA5161316.1"/>
    </source>
</evidence>